<accession>A0A9W8BEZ8</accession>
<dbReference type="GO" id="GO:0005737">
    <property type="term" value="C:cytoplasm"/>
    <property type="evidence" value="ECO:0007669"/>
    <property type="project" value="TreeGrafter"/>
</dbReference>
<comment type="similarity">
    <text evidence="1 3">Belongs to the short-chain dehydrogenases/reductases (SDR) family.</text>
</comment>
<evidence type="ECO:0000256" key="2">
    <source>
        <dbReference type="ARBA" id="ARBA00023002"/>
    </source>
</evidence>
<dbReference type="SUPFAM" id="SSF51735">
    <property type="entry name" value="NAD(P)-binding Rossmann-fold domains"/>
    <property type="match status" value="1"/>
</dbReference>
<comment type="caution">
    <text evidence="4">The sequence shown here is derived from an EMBL/GenBank/DDBJ whole genome shotgun (WGS) entry which is preliminary data.</text>
</comment>
<evidence type="ECO:0000313" key="4">
    <source>
        <dbReference type="EMBL" id="KAJ2003148.1"/>
    </source>
</evidence>
<dbReference type="InterPro" id="IPR036291">
    <property type="entry name" value="NAD(P)-bd_dom_sf"/>
</dbReference>
<gene>
    <name evidence="4" type="ORF">H4R26_003227</name>
</gene>
<name>A0A9W8BEZ8_9FUNG</name>
<evidence type="ECO:0000313" key="5">
    <source>
        <dbReference type="Proteomes" id="UP001150907"/>
    </source>
</evidence>
<evidence type="ECO:0000256" key="1">
    <source>
        <dbReference type="ARBA" id="ARBA00006484"/>
    </source>
</evidence>
<dbReference type="PANTHER" id="PTHR44229">
    <property type="entry name" value="15-HYDROXYPROSTAGLANDIN DEHYDROGENASE [NAD(+)]"/>
    <property type="match status" value="1"/>
</dbReference>
<keyword evidence="5" id="KW-1185">Reference proteome</keyword>
<protein>
    <submittedName>
        <fullName evidence="4">Uncharacterized protein</fullName>
    </submittedName>
</protein>
<dbReference type="PRINTS" id="PR00080">
    <property type="entry name" value="SDRFAMILY"/>
</dbReference>
<proteinExistence type="inferred from homology"/>
<dbReference type="InterPro" id="IPR002347">
    <property type="entry name" value="SDR_fam"/>
</dbReference>
<organism evidence="4 5">
    <name type="scientific">Coemansia thaxteri</name>
    <dbReference type="NCBI Taxonomy" id="2663907"/>
    <lineage>
        <taxon>Eukaryota</taxon>
        <taxon>Fungi</taxon>
        <taxon>Fungi incertae sedis</taxon>
        <taxon>Zoopagomycota</taxon>
        <taxon>Kickxellomycotina</taxon>
        <taxon>Kickxellomycetes</taxon>
        <taxon>Kickxellales</taxon>
        <taxon>Kickxellaceae</taxon>
        <taxon>Coemansia</taxon>
    </lineage>
</organism>
<sequence length="264" mass="27919">MLISGKVAVITGGARGFGKRLAEMMAERGAVVVLGDILDDEGHAVAHALNSQYKKTVAVYQRCNVQVLGDIEALIARAVDEFGALDIMVNNAGIGGTVPWFDADGEPLSRVIDINLKAPLEGTRLAVKYFIENSRAGSVVNVSSMMAFFPTEFGPVYGATKSGVANFTASCATLALMDPPIRVNAVAPNFADTAMVRDTLPKDNNSVFKLNGILTVDEVVLQMVRCVEDETLAGDTIRMLPGKPPMIHPGRKAAASGVVTSAKL</sequence>
<dbReference type="Gene3D" id="3.40.50.720">
    <property type="entry name" value="NAD(P)-binding Rossmann-like Domain"/>
    <property type="match status" value="1"/>
</dbReference>
<evidence type="ECO:0000256" key="3">
    <source>
        <dbReference type="RuleBase" id="RU000363"/>
    </source>
</evidence>
<reference evidence="4" key="1">
    <citation type="submission" date="2022-07" db="EMBL/GenBank/DDBJ databases">
        <title>Phylogenomic reconstructions and comparative analyses of Kickxellomycotina fungi.</title>
        <authorList>
            <person name="Reynolds N.K."/>
            <person name="Stajich J.E."/>
            <person name="Barry K."/>
            <person name="Grigoriev I.V."/>
            <person name="Crous P."/>
            <person name="Smith M.E."/>
        </authorList>
    </citation>
    <scope>NUCLEOTIDE SEQUENCE</scope>
    <source>
        <strain evidence="4">IMI 214461</strain>
    </source>
</reference>
<dbReference type="AlphaFoldDB" id="A0A9W8BEZ8"/>
<dbReference type="PANTHER" id="PTHR44229:SF4">
    <property type="entry name" value="15-HYDROXYPROSTAGLANDIN DEHYDROGENASE [NAD(+)]"/>
    <property type="match status" value="1"/>
</dbReference>
<dbReference type="PRINTS" id="PR00081">
    <property type="entry name" value="GDHRDH"/>
</dbReference>
<dbReference type="OrthoDB" id="417891at2759"/>
<dbReference type="EMBL" id="JANBQF010000243">
    <property type="protein sequence ID" value="KAJ2003148.1"/>
    <property type="molecule type" value="Genomic_DNA"/>
</dbReference>
<dbReference type="GO" id="GO:0016616">
    <property type="term" value="F:oxidoreductase activity, acting on the CH-OH group of donors, NAD or NADP as acceptor"/>
    <property type="evidence" value="ECO:0007669"/>
    <property type="project" value="TreeGrafter"/>
</dbReference>
<dbReference type="Pfam" id="PF00106">
    <property type="entry name" value="adh_short"/>
    <property type="match status" value="1"/>
</dbReference>
<dbReference type="Proteomes" id="UP001150907">
    <property type="component" value="Unassembled WGS sequence"/>
</dbReference>
<keyword evidence="2" id="KW-0560">Oxidoreductase</keyword>